<keyword evidence="14" id="KW-1185">Reference proteome</keyword>
<dbReference type="InterPro" id="IPR000719">
    <property type="entry name" value="Prot_kinase_dom"/>
</dbReference>
<sequence>MGCVCSRQSVVIQGQKFHLIQQIGEGSFSYVFEARNTADSHRYAVKKMSCHTKEEEKRARDEIENYQRFSHTNLVALLYHELIQYRPDAHNGSLQDALNTQTKFTTRVLLDLFLSVCQGVQEIHEKRMAHRDLKPSNIMLVNNTHGVILDFGSMTPASFSMTTRSQAQQWQDWAEENCCVQYRAPELFHIETNSSITEKTDIFSLGAILYACCFGKGPFDDVYSRGDSVYFLRDLSIISENQHICTIHRNVQAECRFRPSRLGPGPKTLTVPSVALAIASGRIELPVQSSTYPSDVIDTMLAMLQIDSDRRPSIQDVIDKLSTSSRFTMDII</sequence>
<keyword evidence="2 10" id="KW-0723">Serine/threonine-protein kinase</keyword>
<evidence type="ECO:0000256" key="8">
    <source>
        <dbReference type="ARBA" id="ARBA00048679"/>
    </source>
</evidence>
<dbReference type="EMBL" id="CAJOBF010001798">
    <property type="protein sequence ID" value="CAF3984568.1"/>
    <property type="molecule type" value="Genomic_DNA"/>
</dbReference>
<dbReference type="Gene3D" id="1.10.510.10">
    <property type="entry name" value="Transferase(Phosphotransferase) domain 1"/>
    <property type="match status" value="1"/>
</dbReference>
<keyword evidence="4 9" id="KW-0547">Nucleotide-binding</keyword>
<evidence type="ECO:0000256" key="3">
    <source>
        <dbReference type="ARBA" id="ARBA00022679"/>
    </source>
</evidence>
<dbReference type="Proteomes" id="UP000663866">
    <property type="component" value="Unassembled WGS sequence"/>
</dbReference>
<dbReference type="InterPro" id="IPR017441">
    <property type="entry name" value="Protein_kinase_ATP_BS"/>
</dbReference>
<dbReference type="AlphaFoldDB" id="A0A819ILA2"/>
<evidence type="ECO:0000313" key="12">
    <source>
        <dbReference type="EMBL" id="CAF3918399.1"/>
    </source>
</evidence>
<protein>
    <recommendedName>
        <fullName evidence="1">non-specific serine/threonine protein kinase</fullName>
        <ecNumber evidence="1">2.7.11.1</ecNumber>
    </recommendedName>
</protein>
<dbReference type="SUPFAM" id="SSF56112">
    <property type="entry name" value="Protein kinase-like (PK-like)"/>
    <property type="match status" value="1"/>
</dbReference>
<evidence type="ECO:0000256" key="7">
    <source>
        <dbReference type="ARBA" id="ARBA00047899"/>
    </source>
</evidence>
<evidence type="ECO:0000256" key="1">
    <source>
        <dbReference type="ARBA" id="ARBA00012513"/>
    </source>
</evidence>
<dbReference type="Gene3D" id="3.30.200.20">
    <property type="entry name" value="Phosphorylase Kinase, domain 1"/>
    <property type="match status" value="1"/>
</dbReference>
<dbReference type="EMBL" id="CAJOBG010001332">
    <property type="protein sequence ID" value="CAF3918399.1"/>
    <property type="molecule type" value="Genomic_DNA"/>
</dbReference>
<dbReference type="PROSITE" id="PS50011">
    <property type="entry name" value="PROTEIN_KINASE_DOM"/>
    <property type="match status" value="1"/>
</dbReference>
<feature type="binding site" evidence="9">
    <location>
        <position position="47"/>
    </location>
    <ligand>
        <name>ATP</name>
        <dbReference type="ChEBI" id="CHEBI:30616"/>
    </ligand>
</feature>
<dbReference type="PANTHER" id="PTHR45998:SF2">
    <property type="entry name" value="SERINE_THREONINE-PROTEIN KINASE 16"/>
    <property type="match status" value="1"/>
</dbReference>
<dbReference type="PROSITE" id="PS00108">
    <property type="entry name" value="PROTEIN_KINASE_ST"/>
    <property type="match status" value="1"/>
</dbReference>
<evidence type="ECO:0000259" key="11">
    <source>
        <dbReference type="PROSITE" id="PS50011"/>
    </source>
</evidence>
<evidence type="ECO:0000313" key="13">
    <source>
        <dbReference type="EMBL" id="CAF3984568.1"/>
    </source>
</evidence>
<dbReference type="PANTHER" id="PTHR45998">
    <property type="entry name" value="SERINE/THREONINE-PROTEIN KINASE 16"/>
    <property type="match status" value="1"/>
</dbReference>
<evidence type="ECO:0000313" key="14">
    <source>
        <dbReference type="Proteomes" id="UP000663866"/>
    </source>
</evidence>
<dbReference type="SMART" id="SM00220">
    <property type="entry name" value="S_TKc"/>
    <property type="match status" value="1"/>
</dbReference>
<dbReference type="Pfam" id="PF00069">
    <property type="entry name" value="Pkinase"/>
    <property type="match status" value="1"/>
</dbReference>
<keyword evidence="6 9" id="KW-0067">ATP-binding</keyword>
<dbReference type="GO" id="GO:0005794">
    <property type="term" value="C:Golgi apparatus"/>
    <property type="evidence" value="ECO:0007669"/>
    <property type="project" value="TreeGrafter"/>
</dbReference>
<reference evidence="12" key="1">
    <citation type="submission" date="2021-02" db="EMBL/GenBank/DDBJ databases">
        <authorList>
            <person name="Nowell W R."/>
        </authorList>
    </citation>
    <scope>NUCLEOTIDE SEQUENCE</scope>
</reference>
<evidence type="ECO:0000256" key="6">
    <source>
        <dbReference type="ARBA" id="ARBA00022840"/>
    </source>
</evidence>
<evidence type="ECO:0000256" key="5">
    <source>
        <dbReference type="ARBA" id="ARBA00022777"/>
    </source>
</evidence>
<evidence type="ECO:0000256" key="4">
    <source>
        <dbReference type="ARBA" id="ARBA00022741"/>
    </source>
</evidence>
<comment type="catalytic activity">
    <reaction evidence="8">
        <text>L-seryl-[protein] + ATP = O-phospho-L-seryl-[protein] + ADP + H(+)</text>
        <dbReference type="Rhea" id="RHEA:17989"/>
        <dbReference type="Rhea" id="RHEA-COMP:9863"/>
        <dbReference type="Rhea" id="RHEA-COMP:11604"/>
        <dbReference type="ChEBI" id="CHEBI:15378"/>
        <dbReference type="ChEBI" id="CHEBI:29999"/>
        <dbReference type="ChEBI" id="CHEBI:30616"/>
        <dbReference type="ChEBI" id="CHEBI:83421"/>
        <dbReference type="ChEBI" id="CHEBI:456216"/>
        <dbReference type="EC" id="2.7.11.1"/>
    </reaction>
</comment>
<comment type="catalytic activity">
    <reaction evidence="7">
        <text>L-threonyl-[protein] + ATP = O-phospho-L-threonyl-[protein] + ADP + H(+)</text>
        <dbReference type="Rhea" id="RHEA:46608"/>
        <dbReference type="Rhea" id="RHEA-COMP:11060"/>
        <dbReference type="Rhea" id="RHEA-COMP:11605"/>
        <dbReference type="ChEBI" id="CHEBI:15378"/>
        <dbReference type="ChEBI" id="CHEBI:30013"/>
        <dbReference type="ChEBI" id="CHEBI:30616"/>
        <dbReference type="ChEBI" id="CHEBI:61977"/>
        <dbReference type="ChEBI" id="CHEBI:456216"/>
        <dbReference type="EC" id="2.7.11.1"/>
    </reaction>
</comment>
<dbReference type="InterPro" id="IPR052239">
    <property type="entry name" value="Ser/Thr-specific_kinases"/>
</dbReference>
<feature type="domain" description="Protein kinase" evidence="11">
    <location>
        <begin position="17"/>
        <end position="327"/>
    </location>
</feature>
<dbReference type="Proteomes" id="UP000663842">
    <property type="component" value="Unassembled WGS sequence"/>
</dbReference>
<keyword evidence="3" id="KW-0808">Transferase</keyword>
<dbReference type="GO" id="GO:0004674">
    <property type="term" value="F:protein serine/threonine kinase activity"/>
    <property type="evidence" value="ECO:0007669"/>
    <property type="project" value="UniProtKB-KW"/>
</dbReference>
<keyword evidence="5" id="KW-0418">Kinase</keyword>
<dbReference type="PROSITE" id="PS00107">
    <property type="entry name" value="PROTEIN_KINASE_ATP"/>
    <property type="match status" value="1"/>
</dbReference>
<dbReference type="InterPro" id="IPR008271">
    <property type="entry name" value="Ser/Thr_kinase_AS"/>
</dbReference>
<evidence type="ECO:0000256" key="2">
    <source>
        <dbReference type="ARBA" id="ARBA00022527"/>
    </source>
</evidence>
<proteinExistence type="inferred from homology"/>
<name>A0A819ILA2_9BILA</name>
<organism evidence="12 14">
    <name type="scientific">Rotaria magnacalcarata</name>
    <dbReference type="NCBI Taxonomy" id="392030"/>
    <lineage>
        <taxon>Eukaryota</taxon>
        <taxon>Metazoa</taxon>
        <taxon>Spiralia</taxon>
        <taxon>Gnathifera</taxon>
        <taxon>Rotifera</taxon>
        <taxon>Eurotatoria</taxon>
        <taxon>Bdelloidea</taxon>
        <taxon>Philodinida</taxon>
        <taxon>Philodinidae</taxon>
        <taxon>Rotaria</taxon>
    </lineage>
</organism>
<comment type="caution">
    <text evidence="12">The sequence shown here is derived from an EMBL/GenBank/DDBJ whole genome shotgun (WGS) entry which is preliminary data.</text>
</comment>
<comment type="similarity">
    <text evidence="10">Belongs to the protein kinase superfamily.</text>
</comment>
<accession>A0A819ILA2</accession>
<dbReference type="EC" id="2.7.11.1" evidence="1"/>
<dbReference type="GO" id="GO:0005524">
    <property type="term" value="F:ATP binding"/>
    <property type="evidence" value="ECO:0007669"/>
    <property type="project" value="UniProtKB-UniRule"/>
</dbReference>
<dbReference type="InterPro" id="IPR011009">
    <property type="entry name" value="Kinase-like_dom_sf"/>
</dbReference>
<evidence type="ECO:0000256" key="10">
    <source>
        <dbReference type="RuleBase" id="RU000304"/>
    </source>
</evidence>
<gene>
    <name evidence="12" type="ORF">OVN521_LOCUS10440</name>
    <name evidence="13" type="ORF">UXM345_LOCUS15244</name>
</gene>
<evidence type="ECO:0000256" key="9">
    <source>
        <dbReference type="PROSITE-ProRule" id="PRU10141"/>
    </source>
</evidence>